<gene>
    <name evidence="7" type="ORF">BpHYR1_034925</name>
</gene>
<evidence type="ECO:0000256" key="5">
    <source>
        <dbReference type="ARBA" id="ARBA00023180"/>
    </source>
</evidence>
<comment type="caution">
    <text evidence="7">The sequence shown here is derived from an EMBL/GenBank/DDBJ whole genome shotgun (WGS) entry which is preliminary data.</text>
</comment>
<dbReference type="InterPro" id="IPR041645">
    <property type="entry name" value="ADAMTS_CR_2"/>
</dbReference>
<sequence length="110" mass="12820">MKATPSEYESIFCQSLFCRVNQYDDECIWIAPASEGSDCGENKWCVKGSCEPKDLEENFRLKKSQASNCIDLMDDRFCDAILINNYCDEKFYWHGKSIGRNWCKKKCKNC</sequence>
<dbReference type="Gene3D" id="3.40.1620.60">
    <property type="match status" value="1"/>
</dbReference>
<name>A0A3M7S3C3_BRAPC</name>
<evidence type="ECO:0000256" key="4">
    <source>
        <dbReference type="ARBA" id="ARBA00023157"/>
    </source>
</evidence>
<feature type="domain" description="ADAMTS cysteine-rich" evidence="6">
    <location>
        <begin position="9"/>
        <end position="50"/>
    </location>
</feature>
<evidence type="ECO:0000256" key="3">
    <source>
        <dbReference type="ARBA" id="ARBA00022833"/>
    </source>
</evidence>
<evidence type="ECO:0000313" key="7">
    <source>
        <dbReference type="EMBL" id="RNA30304.1"/>
    </source>
</evidence>
<protein>
    <recommendedName>
        <fullName evidence="6">ADAMTS cysteine-rich domain-containing protein</fullName>
    </recommendedName>
</protein>
<evidence type="ECO:0000256" key="2">
    <source>
        <dbReference type="ARBA" id="ARBA00022801"/>
    </source>
</evidence>
<accession>A0A3M7S3C3</accession>
<dbReference type="GO" id="GO:0046872">
    <property type="term" value="F:metal ion binding"/>
    <property type="evidence" value="ECO:0007669"/>
    <property type="project" value="UniProtKB-KW"/>
</dbReference>
<reference evidence="7 8" key="1">
    <citation type="journal article" date="2018" name="Sci. Rep.">
        <title>Genomic signatures of local adaptation to the degree of environmental predictability in rotifers.</title>
        <authorList>
            <person name="Franch-Gras L."/>
            <person name="Hahn C."/>
            <person name="Garcia-Roger E.M."/>
            <person name="Carmona M.J."/>
            <person name="Serra M."/>
            <person name="Gomez A."/>
        </authorList>
    </citation>
    <scope>NUCLEOTIDE SEQUENCE [LARGE SCALE GENOMIC DNA]</scope>
    <source>
        <strain evidence="7">HYR1</strain>
    </source>
</reference>
<dbReference type="GO" id="GO:0016787">
    <property type="term" value="F:hydrolase activity"/>
    <property type="evidence" value="ECO:0007669"/>
    <property type="project" value="UniProtKB-KW"/>
</dbReference>
<dbReference type="Pfam" id="PF17771">
    <property type="entry name" value="ADAMTS_CR_2"/>
    <property type="match status" value="1"/>
</dbReference>
<dbReference type="AlphaFoldDB" id="A0A3M7S3C3"/>
<organism evidence="7 8">
    <name type="scientific">Brachionus plicatilis</name>
    <name type="common">Marine rotifer</name>
    <name type="synonym">Brachionus muelleri</name>
    <dbReference type="NCBI Taxonomy" id="10195"/>
    <lineage>
        <taxon>Eukaryota</taxon>
        <taxon>Metazoa</taxon>
        <taxon>Spiralia</taxon>
        <taxon>Gnathifera</taxon>
        <taxon>Rotifera</taxon>
        <taxon>Eurotatoria</taxon>
        <taxon>Monogononta</taxon>
        <taxon>Pseudotrocha</taxon>
        <taxon>Ploima</taxon>
        <taxon>Brachionidae</taxon>
        <taxon>Brachionus</taxon>
    </lineage>
</organism>
<dbReference type="Proteomes" id="UP000276133">
    <property type="component" value="Unassembled WGS sequence"/>
</dbReference>
<keyword evidence="4" id="KW-1015">Disulfide bond</keyword>
<keyword evidence="8" id="KW-1185">Reference proteome</keyword>
<evidence type="ECO:0000256" key="1">
    <source>
        <dbReference type="ARBA" id="ARBA00022723"/>
    </source>
</evidence>
<evidence type="ECO:0000259" key="6">
    <source>
        <dbReference type="Pfam" id="PF17771"/>
    </source>
</evidence>
<proteinExistence type="predicted"/>
<keyword evidence="2" id="KW-0378">Hydrolase</keyword>
<keyword evidence="1" id="KW-0479">Metal-binding</keyword>
<keyword evidence="5" id="KW-0325">Glycoprotein</keyword>
<evidence type="ECO:0000313" key="8">
    <source>
        <dbReference type="Proteomes" id="UP000276133"/>
    </source>
</evidence>
<dbReference type="OrthoDB" id="9942326at2759"/>
<dbReference type="EMBL" id="REGN01002103">
    <property type="protein sequence ID" value="RNA30304.1"/>
    <property type="molecule type" value="Genomic_DNA"/>
</dbReference>
<keyword evidence="3" id="KW-0862">Zinc</keyword>